<name>A0A836C170_9CHLO</name>
<evidence type="ECO:0000313" key="3">
    <source>
        <dbReference type="EMBL" id="KAG2496616.1"/>
    </source>
</evidence>
<feature type="compositionally biased region" description="Pro residues" evidence="2">
    <location>
        <begin position="1005"/>
        <end position="1015"/>
    </location>
</feature>
<proteinExistence type="predicted"/>
<keyword evidence="1" id="KW-0945">Host-virus interaction</keyword>
<evidence type="ECO:0000256" key="2">
    <source>
        <dbReference type="SAM" id="MobiDB-lite"/>
    </source>
</evidence>
<sequence length="1427" mass="139806">MGCAPAGQAAALASPSSCGPGSPGSPASPLSVGVDSPGGRWAQQSPHSVTARRASRQNQGVVSSSDSDSDHQPAPRRRSSLHHPAAPPRPSAPPAAALVAATVSGPSAPASPSNGGIVGRVVPAVPHPVGGYFGANPRPNDAHVTSASEGGAPPSPPHHTALQLLMPAPRPVWSRLVLGELQSGEVGPVAVSRQTSSALEAGSGAQPFLPALLGGPSGRMASGRVKVPHLPIPPHSRLGALPGALGSPLTSPHVSRSGVAPEADPRAQPQEPAKDPPVPHVAVQQRSSQLRASAPQPTVTSPQHPAAVAAAAALAASASAAGDTSSGVAAAQAKPPPASPAVASPPPPQPSPPPAASVAPPAKLSSSPPPLPPAASAPMPVRAATGPCSTGSSSSGSSCGAGSQPSSGSSSAHSSAGASAVGTGGRTGARAAAVSLAFLEEFVKNRLLPLGPDAPRRSTRQAVADVVAPACAAAGGVRFTEAVTRGAWQAPLPSAAASCPASCPFFYVVHAWDCRLVDLLATLRSFASGAGLLPSEAWFWIDVFALDQRPAPDAPHGGDRGGSASSTFCARMDASRNAIRHAAAVLLCLLPLPSSCSRASSARMRLAPLAADDDASADPAAALPLPLQRTWCLWELATALRLRGCCAVLPLDPAPRDAAAAAAAAALSPGGAAGSLTPAALAGLSIARSEAGPPGAAAGNGGGGSPAQPTDRQSLLADLRPPERALPAMPGPVRVGTNGGASLGDLEATEAALKLFLALKPSGFAEDEIRQHALRAAPELAAAARGAPPLPGFGAGGAGGAVGSAGGGGGSCWKLDPLWALLGDAAAPRCIVMPAPRGCGKSTLAAYIACPPPLPPAAAAAVPPETAAARAVHALHLCHHADARRQDTLSLVRTLSYQLALAFPACGSVVLEALAAQRPPASATTPPQSPSGGCGPSPVAVVGAGAGSVVGSGVSSGSGCVLEEAVEALLVKPLQALARAQSPAPPVLLLIDGVDEAGPPAAAVPTPPRTPPPGGSRPNSSRSGAGGPPASPGPAAGAPAAPATPSAAGGAATGACGSAGCSCSGTATAAARAFPLAPLVAVLLRTLPPNVRLLLTSCSAPGPAAAAAAATATAPASDAPPAAASSASAADVAAWLHGRFSPLATAAAHPASASAFKPTATVLPVAALRNDAALTASLGHQLVLRAGPVAGPALTEALLSRGGPDLSYYITCLRLHALHELRPEQLPATSEAALKALFEQEWRRLSVSERADVSVLLSVLAAAQEPLPLGMLQGMGLAGSLPMLPGWGILFVDGRGYAAAAADGGSGLSGVTVASASLAAWLRGPAAAAAGFGVDVNAGHVFLAGYLHGQMYGKREATAPPAPAVLASYGLRNLGVHLSAATRPGLGEVRVAEGRPAAPTQAELRQWATQVAADPRFAPRVAGAARG</sequence>
<keyword evidence="4" id="KW-1185">Reference proteome</keyword>
<accession>A0A836C170</accession>
<feature type="compositionally biased region" description="Low complexity" evidence="2">
    <location>
        <begin position="238"/>
        <end position="249"/>
    </location>
</feature>
<feature type="compositionally biased region" description="Low complexity" evidence="2">
    <location>
        <begin position="306"/>
        <end position="333"/>
    </location>
</feature>
<feature type="region of interest" description="Disordered" evidence="2">
    <location>
        <begin position="999"/>
        <end position="1049"/>
    </location>
</feature>
<organism evidence="3 4">
    <name type="scientific">Edaphochlamys debaryana</name>
    <dbReference type="NCBI Taxonomy" id="47281"/>
    <lineage>
        <taxon>Eukaryota</taxon>
        <taxon>Viridiplantae</taxon>
        <taxon>Chlorophyta</taxon>
        <taxon>core chlorophytes</taxon>
        <taxon>Chlorophyceae</taxon>
        <taxon>CS clade</taxon>
        <taxon>Chlamydomonadales</taxon>
        <taxon>Chlamydomonadales incertae sedis</taxon>
        <taxon>Edaphochlamys</taxon>
    </lineage>
</organism>
<feature type="region of interest" description="Disordered" evidence="2">
    <location>
        <begin position="1"/>
        <end position="120"/>
    </location>
</feature>
<evidence type="ECO:0000256" key="1">
    <source>
        <dbReference type="ARBA" id="ARBA00022581"/>
    </source>
</evidence>
<dbReference type="Proteomes" id="UP000612055">
    <property type="component" value="Unassembled WGS sequence"/>
</dbReference>
<feature type="compositionally biased region" description="Low complexity" evidence="2">
    <location>
        <begin position="94"/>
        <end position="115"/>
    </location>
</feature>
<dbReference type="PANTHER" id="PTHR13037">
    <property type="entry name" value="FORMIN"/>
    <property type="match status" value="1"/>
</dbReference>
<feature type="compositionally biased region" description="Polar residues" evidence="2">
    <location>
        <begin position="284"/>
        <end position="303"/>
    </location>
</feature>
<feature type="compositionally biased region" description="Pro residues" evidence="2">
    <location>
        <begin position="334"/>
        <end position="355"/>
    </location>
</feature>
<comment type="caution">
    <text evidence="3">The sequence shown here is derived from an EMBL/GenBank/DDBJ whole genome shotgun (WGS) entry which is preliminary data.</text>
</comment>
<dbReference type="PANTHER" id="PTHR13037:SF24">
    <property type="entry name" value="POLYCOMB PROTEIN PCL-RELATED"/>
    <property type="match status" value="1"/>
</dbReference>
<reference evidence="3" key="1">
    <citation type="journal article" date="2020" name="bioRxiv">
        <title>Comparative genomics of Chlamydomonas.</title>
        <authorList>
            <person name="Craig R.J."/>
            <person name="Hasan A.R."/>
            <person name="Ness R.W."/>
            <person name="Keightley P.D."/>
        </authorList>
    </citation>
    <scope>NUCLEOTIDE SEQUENCE</scope>
    <source>
        <strain evidence="3">CCAP 11/70</strain>
    </source>
</reference>
<feature type="region of interest" description="Disordered" evidence="2">
    <location>
        <begin position="692"/>
        <end position="713"/>
    </location>
</feature>
<feature type="region of interest" description="Disordered" evidence="2">
    <location>
        <begin position="238"/>
        <end position="425"/>
    </location>
</feature>
<protein>
    <submittedName>
        <fullName evidence="3">Uncharacterized protein</fullName>
    </submittedName>
</protein>
<dbReference type="OrthoDB" id="10690212at2759"/>
<feature type="compositionally biased region" description="Low complexity" evidence="2">
    <location>
        <begin position="376"/>
        <end position="421"/>
    </location>
</feature>
<dbReference type="EMBL" id="JAEHOE010000018">
    <property type="protein sequence ID" value="KAG2496616.1"/>
    <property type="molecule type" value="Genomic_DNA"/>
</dbReference>
<gene>
    <name evidence="3" type="ORF">HYH03_005437</name>
</gene>
<feature type="compositionally biased region" description="Low complexity" evidence="2">
    <location>
        <begin position="1"/>
        <end position="31"/>
    </location>
</feature>
<evidence type="ECO:0000313" key="4">
    <source>
        <dbReference type="Proteomes" id="UP000612055"/>
    </source>
</evidence>
<feature type="compositionally biased region" description="Low complexity" evidence="2">
    <location>
        <begin position="1033"/>
        <end position="1049"/>
    </location>
</feature>
<feature type="compositionally biased region" description="Low complexity" evidence="2">
    <location>
        <begin position="356"/>
        <end position="366"/>
    </location>
</feature>
<feature type="region of interest" description="Disordered" evidence="2">
    <location>
        <begin position="132"/>
        <end position="159"/>
    </location>
</feature>